<organism evidence="1 2">
    <name type="scientific">Elioraea tepida</name>
    <dbReference type="NCBI Taxonomy" id="2843330"/>
    <lineage>
        <taxon>Bacteria</taxon>
        <taxon>Pseudomonadati</taxon>
        <taxon>Pseudomonadota</taxon>
        <taxon>Alphaproteobacteria</taxon>
        <taxon>Acetobacterales</taxon>
        <taxon>Elioraeaceae</taxon>
        <taxon>Elioraea</taxon>
    </lineage>
</organism>
<evidence type="ECO:0000313" key="1">
    <source>
        <dbReference type="EMBL" id="QXM24535.1"/>
    </source>
</evidence>
<dbReference type="AlphaFoldDB" id="A0A975YJ75"/>
<dbReference type="RefSeq" id="WP_218285592.1">
    <property type="nucleotide sequence ID" value="NZ_CP076448.1"/>
</dbReference>
<sequence>MLIEPSFGPVVRHRMLPDEAARLFAAVAENGARRRVLLLRPSRLPGWPDCAAEVARLRAAVEKVIALPGVVWNELPDGDHLAIWRRGGEAEVAAVEAATALTPGVAAVFDVPADLAPLQLALAAIAAEHGHAAPVVASGPPAEPATLADLASVERVIGQVELVERLTARAVWRFDPAERKALAFRRLWLDLEALFGTLVPGRTLLPQPALRERLVRLASRRLIAQLRSRPELVGDGAVALPMDAATVLSPDFARLDAALPARLRGRILLDIPLPQAVASPSLFAAAARVAAAAEMPVCLSGVRAGLLAGLAALAAPATWIVTSEPDALAEALCDDRVPEPLRSRLIAAEVADPATLGSLRAAGIIMVSGPAADAA</sequence>
<dbReference type="KEGG" id="elio:KO353_15055"/>
<accession>A0A975YJ75</accession>
<keyword evidence="2" id="KW-1185">Reference proteome</keyword>
<dbReference type="EMBL" id="CP076448">
    <property type="protein sequence ID" value="QXM24535.1"/>
    <property type="molecule type" value="Genomic_DNA"/>
</dbReference>
<protein>
    <submittedName>
        <fullName evidence="1">Uncharacterized protein</fullName>
    </submittedName>
</protein>
<evidence type="ECO:0000313" key="2">
    <source>
        <dbReference type="Proteomes" id="UP000694001"/>
    </source>
</evidence>
<name>A0A975YJ75_9PROT</name>
<proteinExistence type="predicted"/>
<dbReference type="Proteomes" id="UP000694001">
    <property type="component" value="Chromosome"/>
</dbReference>
<reference evidence="1" key="1">
    <citation type="submission" date="2021-06" db="EMBL/GenBank/DDBJ databases">
        <title>Elioraea tepida, sp. nov., a moderately thermophilic aerobic anoxygenic phototrophic bacterium isolated from an alkaline siliceous hot spring mat community in Yellowstone National Park, WY, USA.</title>
        <authorList>
            <person name="Saini M.K."/>
            <person name="Yoshida S."/>
            <person name="Sebastian A."/>
            <person name="Hirose S."/>
            <person name="Hara E."/>
            <person name="Tamaki H."/>
            <person name="Soulier N.T."/>
            <person name="Albert I."/>
            <person name="Hanada S."/>
            <person name="Bryant D.A."/>
            <person name="Tank M."/>
        </authorList>
    </citation>
    <scope>NUCLEOTIDE SEQUENCE</scope>
    <source>
        <strain evidence="1">MS-P2</strain>
    </source>
</reference>
<gene>
    <name evidence="1" type="ORF">KO353_15055</name>
</gene>